<evidence type="ECO:0000313" key="2">
    <source>
        <dbReference type="Proteomes" id="UP001155483"/>
    </source>
</evidence>
<evidence type="ECO:0000313" key="1">
    <source>
        <dbReference type="EMBL" id="MCU7549076.1"/>
    </source>
</evidence>
<proteinExistence type="predicted"/>
<dbReference type="EMBL" id="JAOTIF010000004">
    <property type="protein sequence ID" value="MCU7549076.1"/>
    <property type="molecule type" value="Genomic_DNA"/>
</dbReference>
<dbReference type="AlphaFoldDB" id="A0A9X2XV25"/>
<organism evidence="1 2">
    <name type="scientific">Paraflavisolibacter caeni</name>
    <dbReference type="NCBI Taxonomy" id="2982496"/>
    <lineage>
        <taxon>Bacteria</taxon>
        <taxon>Pseudomonadati</taxon>
        <taxon>Bacteroidota</taxon>
        <taxon>Chitinophagia</taxon>
        <taxon>Chitinophagales</taxon>
        <taxon>Chitinophagaceae</taxon>
        <taxon>Paraflavisolibacter</taxon>
    </lineage>
</organism>
<accession>A0A9X2XV25</accession>
<comment type="caution">
    <text evidence="1">The sequence shown here is derived from an EMBL/GenBank/DDBJ whole genome shotgun (WGS) entry which is preliminary data.</text>
</comment>
<protein>
    <submittedName>
        <fullName evidence="1">Uncharacterized protein</fullName>
    </submittedName>
</protein>
<dbReference type="RefSeq" id="WP_279296518.1">
    <property type="nucleotide sequence ID" value="NZ_JAOTIF010000004.1"/>
</dbReference>
<dbReference type="Proteomes" id="UP001155483">
    <property type="component" value="Unassembled WGS sequence"/>
</dbReference>
<name>A0A9X2XV25_9BACT</name>
<reference evidence="1" key="2">
    <citation type="submission" date="2023-04" db="EMBL/GenBank/DDBJ databases">
        <title>Paracnuella aquatica gen. nov., sp. nov., a member of the family Chitinophagaceae isolated from a hot spring.</title>
        <authorList>
            <person name="Wang C."/>
        </authorList>
    </citation>
    <scope>NUCLEOTIDE SEQUENCE</scope>
    <source>
        <strain evidence="1">LB-8</strain>
    </source>
</reference>
<reference evidence="1" key="1">
    <citation type="submission" date="2022-09" db="EMBL/GenBank/DDBJ databases">
        <authorList>
            <person name="Yuan C."/>
            <person name="Ke Z."/>
        </authorList>
    </citation>
    <scope>NUCLEOTIDE SEQUENCE</scope>
    <source>
        <strain evidence="1">LB-8</strain>
    </source>
</reference>
<sequence>MKKKIKSLWIESKQKVAIVGGQPVYDDNSVVIVTFEDDSNYVATFFTYVNL</sequence>
<keyword evidence="2" id="KW-1185">Reference proteome</keyword>
<gene>
    <name evidence="1" type="ORF">OCK74_08115</name>
</gene>